<dbReference type="EMBL" id="CP163302">
    <property type="protein sequence ID" value="XDP44507.1"/>
    <property type="molecule type" value="Genomic_DNA"/>
</dbReference>
<gene>
    <name evidence="3" type="ORF">AB5L97_14680</name>
</gene>
<proteinExistence type="predicted"/>
<dbReference type="SUPFAM" id="SSF48208">
    <property type="entry name" value="Six-hairpin glycosidases"/>
    <property type="match status" value="1"/>
</dbReference>
<dbReference type="PANTHER" id="PTHR10412">
    <property type="entry name" value="MANNOSYL-OLIGOSACCHARIDE GLUCOSIDASE"/>
    <property type="match status" value="1"/>
</dbReference>
<reference evidence="3" key="1">
    <citation type="submission" date="2024-07" db="EMBL/GenBank/DDBJ databases">
        <authorList>
            <person name="fu j."/>
        </authorList>
    </citation>
    <scope>NUCLEOTIDE SEQUENCE</scope>
    <source>
        <strain evidence="3">P10A9</strain>
    </source>
</reference>
<dbReference type="AlphaFoldDB" id="A0AB39L1Z1"/>
<evidence type="ECO:0000259" key="2">
    <source>
        <dbReference type="Pfam" id="PF22422"/>
    </source>
</evidence>
<evidence type="ECO:0000256" key="1">
    <source>
        <dbReference type="SAM" id="MobiDB-lite"/>
    </source>
</evidence>
<dbReference type="Pfam" id="PF22422">
    <property type="entry name" value="MGH1-like_GH"/>
    <property type="match status" value="1"/>
</dbReference>
<feature type="domain" description="Mannosylglycerate hydrolase MGH1-like glycoside hydrolase" evidence="2">
    <location>
        <begin position="476"/>
        <end position="708"/>
    </location>
</feature>
<dbReference type="InterPro" id="IPR054491">
    <property type="entry name" value="MGH1-like_GH"/>
</dbReference>
<feature type="region of interest" description="Disordered" evidence="1">
    <location>
        <begin position="380"/>
        <end position="404"/>
    </location>
</feature>
<feature type="compositionally biased region" description="Low complexity" evidence="1">
    <location>
        <begin position="380"/>
        <end position="395"/>
    </location>
</feature>
<dbReference type="RefSeq" id="WP_369045198.1">
    <property type="nucleotide sequence ID" value="NZ_CP163302.1"/>
</dbReference>
<evidence type="ECO:0000313" key="3">
    <source>
        <dbReference type="EMBL" id="XDP44507.1"/>
    </source>
</evidence>
<dbReference type="InterPro" id="IPR012341">
    <property type="entry name" value="6hp_glycosidase-like_sf"/>
</dbReference>
<organism evidence="3">
    <name type="scientific">Sinomonas puerhi</name>
    <dbReference type="NCBI Taxonomy" id="3238584"/>
    <lineage>
        <taxon>Bacteria</taxon>
        <taxon>Bacillati</taxon>
        <taxon>Actinomycetota</taxon>
        <taxon>Actinomycetes</taxon>
        <taxon>Micrococcales</taxon>
        <taxon>Micrococcaceae</taxon>
        <taxon>Sinomonas</taxon>
    </lineage>
</organism>
<protein>
    <submittedName>
        <fullName evidence="3">Glucosidase</fullName>
    </submittedName>
</protein>
<dbReference type="GO" id="GO:0009311">
    <property type="term" value="P:oligosaccharide metabolic process"/>
    <property type="evidence" value="ECO:0007669"/>
    <property type="project" value="InterPro"/>
</dbReference>
<feature type="region of interest" description="Disordered" evidence="1">
    <location>
        <begin position="1"/>
        <end position="32"/>
    </location>
</feature>
<feature type="compositionally biased region" description="Polar residues" evidence="1">
    <location>
        <begin position="1"/>
        <end position="19"/>
    </location>
</feature>
<dbReference type="InterPro" id="IPR004888">
    <property type="entry name" value="Glycoside_hydrolase_63"/>
</dbReference>
<dbReference type="PANTHER" id="PTHR10412:SF10">
    <property type="entry name" value="GLYCOSYL HYDROLASE FAMILY 63 C-TERMINAL DOMAIN-CONTAINING PROTEIN"/>
    <property type="match status" value="1"/>
</dbReference>
<feature type="region of interest" description="Disordered" evidence="1">
    <location>
        <begin position="862"/>
        <end position="890"/>
    </location>
</feature>
<dbReference type="Gene3D" id="1.50.10.10">
    <property type="match status" value="2"/>
</dbReference>
<dbReference type="GO" id="GO:0004573">
    <property type="term" value="F:Glc3Man9GlcNAc2 oligosaccharide glucosidase activity"/>
    <property type="evidence" value="ECO:0007669"/>
    <property type="project" value="InterPro"/>
</dbReference>
<sequence length="929" mass="102277">MTPSAGQSRTRSDQPTPTTAEHRRLSESPGDTDPWRLWGPYLAARQWGTVREDYSPDGDAWDYFPFDHAHRRAYRWGEDGIAGLCDRFGFLNLGVALWNGRDDRLKERWFGLTNGQGNHGEDVKEHWWHLDATPTHSWAKTLYRYPQAAYPYEDLVRTNGSLPRTAQEYELADTGVLAEDRFFDVETVHAKASPDDICVTITATNRGPDPAPLDLIAQLWFRNTWGWGRDTRVPALRRLRAPELSPPSVVALEATHGFLGRYLLAADGSGPLGAPEALFCDNESNSAALFDGGENRSPHPKDAVDAAVVRGDRSLLNPAETGTKAALRWHADAVAPGASVTVRLRLTGEILPADPFGQGFDDVLADREREADEFYATVIPAPASAGGTGSAGAPSRLAGPESRESTTAGDAFVARRAFAGLLWGKQHYRYSVREWLEGDPAFPPPPDGRRGPSGRNTGWRNLALADVISMPDEWEYPWFASWDLAFHCVALAHVDPEFAKNQLVLLCREWAMHPDGQLPAYEWAFGDVNPPVHAWAAWQVYLLDGARDTDFLMRVFAKLLLNFSWWVNRKDADGSNLFEGGFLGMDNIGLFDRSKDLPAGHRLEQSDATSWMAFSCLTMMRIALELAREDRVWDDLATKFLEHFLAIAEAMEAFGSSEVSLWDEADGFFYDVLLGEDGSQQRLPVRSMVGLLPLLAVAVAPEAMTSALPDYAQSLHWLQRHRPDATDALIRSGDGGTTLAILHGERLDRVLTRLFDEQEFLSPFGLRSLSAAYREPFTVDVAGTPMSIAYLPGESDSGLFGGNSNWRGPVWFPVNVLVADALAVYAQGVGQGLEVEFPTGSGTRIPLAAAARDIEDRLIRLFRPGGGDPSNSGADTGRRPSTPRAHPAGPLWDAHPTFSEYFHGDTGAGLGASHQTGWTALVAHLICRR</sequence>
<dbReference type="KEGG" id="spue:AB5L97_14680"/>
<name>A0AB39L1Z1_9MICC</name>
<accession>A0AB39L1Z1</accession>
<dbReference type="InterPro" id="IPR008928">
    <property type="entry name" value="6-hairpin_glycosidase_sf"/>
</dbReference>